<dbReference type="InterPro" id="IPR011060">
    <property type="entry name" value="RibuloseP-bd_barrel"/>
</dbReference>
<dbReference type="InterPro" id="IPR013785">
    <property type="entry name" value="Aldolase_TIM"/>
</dbReference>
<evidence type="ECO:0000256" key="1">
    <source>
        <dbReference type="ARBA" id="ARBA00001164"/>
    </source>
</evidence>
<accession>A0A2Z2J0E4</accession>
<dbReference type="InterPro" id="IPR001240">
    <property type="entry name" value="PRAI_dom"/>
</dbReference>
<dbReference type="Pfam" id="PF00697">
    <property type="entry name" value="PRAI"/>
    <property type="match status" value="1"/>
</dbReference>
<dbReference type="CDD" id="cd00405">
    <property type="entry name" value="PRAI"/>
    <property type="match status" value="1"/>
</dbReference>
<dbReference type="HAMAP" id="MF_00135">
    <property type="entry name" value="PRAI"/>
    <property type="match status" value="1"/>
</dbReference>
<dbReference type="RefSeq" id="WP_086892519.1">
    <property type="nucleotide sequence ID" value="NZ_CP021253.1"/>
</dbReference>
<evidence type="ECO:0000256" key="10">
    <source>
        <dbReference type="SAM" id="MobiDB-lite"/>
    </source>
</evidence>
<dbReference type="SUPFAM" id="SSF51366">
    <property type="entry name" value="Ribulose-phoshate binding barrel"/>
    <property type="match status" value="1"/>
</dbReference>
<keyword evidence="6 9" id="KW-0822">Tryptophan biosynthesis</keyword>
<dbReference type="PANTHER" id="PTHR42894">
    <property type="entry name" value="N-(5'-PHOSPHORIBOSYL)ANTHRANILATE ISOMERASE"/>
    <property type="match status" value="1"/>
</dbReference>
<evidence type="ECO:0000256" key="7">
    <source>
        <dbReference type="ARBA" id="ARBA00023141"/>
    </source>
</evidence>
<keyword evidence="7 9" id="KW-0057">Aromatic amino acid biosynthesis</keyword>
<keyword evidence="12" id="KW-0614">Plasmid</keyword>
<dbReference type="UniPathway" id="UPA00035">
    <property type="reaction ID" value="UER00042"/>
</dbReference>
<evidence type="ECO:0000256" key="2">
    <source>
        <dbReference type="ARBA" id="ARBA00004664"/>
    </source>
</evidence>
<evidence type="ECO:0000256" key="8">
    <source>
        <dbReference type="ARBA" id="ARBA00023235"/>
    </source>
</evidence>
<dbReference type="EMBL" id="CP021253">
    <property type="protein sequence ID" value="ART22530.1"/>
    <property type="molecule type" value="Genomic_DNA"/>
</dbReference>
<dbReference type="PANTHER" id="PTHR42894:SF1">
    <property type="entry name" value="N-(5'-PHOSPHORIBOSYL)ANTHRANILATE ISOMERASE"/>
    <property type="match status" value="1"/>
</dbReference>
<feature type="domain" description="N-(5'phosphoribosyl) anthranilate isomerase (PRAI)" evidence="11">
    <location>
        <begin position="7"/>
        <end position="214"/>
    </location>
</feature>
<evidence type="ECO:0000256" key="4">
    <source>
        <dbReference type="ARBA" id="ARBA00022272"/>
    </source>
</evidence>
<evidence type="ECO:0000256" key="6">
    <source>
        <dbReference type="ARBA" id="ARBA00022822"/>
    </source>
</evidence>
<dbReference type="Gene3D" id="3.20.20.70">
    <property type="entry name" value="Aldolase class I"/>
    <property type="match status" value="1"/>
</dbReference>
<reference evidence="12 13" key="1">
    <citation type="submission" date="2017-05" db="EMBL/GenBank/DDBJ databases">
        <title>Complete genome sequence of Corynebacterium striatum KC-Na-1 isolated from Neophocaena asiaeorientalis in Korea.</title>
        <authorList>
            <person name="Kim J.H."/>
            <person name="Lee K."/>
        </authorList>
    </citation>
    <scope>NUCLEOTIDE SEQUENCE [LARGE SCALE GENOMIC DNA]</scope>
    <source>
        <strain evidence="12 13">KC-Na-01</strain>
        <plasmid evidence="13">pcs-na-1</plasmid>
    </source>
</reference>
<organism evidence="12 13">
    <name type="scientific">Corynebacterium striatum</name>
    <dbReference type="NCBI Taxonomy" id="43770"/>
    <lineage>
        <taxon>Bacteria</taxon>
        <taxon>Bacillati</taxon>
        <taxon>Actinomycetota</taxon>
        <taxon>Actinomycetes</taxon>
        <taxon>Mycobacteriales</taxon>
        <taxon>Corynebacteriaceae</taxon>
        <taxon>Corynebacterium</taxon>
    </lineage>
</organism>
<comment type="pathway">
    <text evidence="2 9">Amino-acid biosynthesis; L-tryptophan biosynthesis; L-tryptophan from chorismate: step 3/5.</text>
</comment>
<dbReference type="GO" id="GO:0004640">
    <property type="term" value="F:phosphoribosylanthranilate isomerase activity"/>
    <property type="evidence" value="ECO:0007669"/>
    <property type="project" value="UniProtKB-UniRule"/>
</dbReference>
<evidence type="ECO:0000256" key="9">
    <source>
        <dbReference type="HAMAP-Rule" id="MF_00135"/>
    </source>
</evidence>
<evidence type="ECO:0000256" key="5">
    <source>
        <dbReference type="ARBA" id="ARBA00022605"/>
    </source>
</evidence>
<protein>
    <recommendedName>
        <fullName evidence="4 9">N-(5'-phosphoribosyl)anthranilate isomerase</fullName>
        <shortName evidence="9">PRAI</shortName>
        <ecNumber evidence="3 9">5.3.1.24</ecNumber>
    </recommendedName>
</protein>
<sequence length="226" mass="24910">MDPVIQVAGIHDIEEAKLAIESGANWLGIPLRLPSGKDDISEEDTKHLIEQLGSQAKFVLITYSSSAEELTSLVKELNFDAVQLHGDISVEEVQDLRDMNPSIQILKSLVVKQDNHSQLLSTVREMEDVVDMFLTDTYNPDTGAKGATGLQHDLTVSKKIVESTRKPVIIAGGLNPTNVAEAIAFVRPAGVDAHTGLEGKDGRKDRHLVEKFSEESRRQFKELDEE</sequence>
<proteinExistence type="inferred from homology"/>
<dbReference type="GO" id="GO:0000162">
    <property type="term" value="P:L-tryptophan biosynthetic process"/>
    <property type="evidence" value="ECO:0007669"/>
    <property type="project" value="UniProtKB-UniRule"/>
</dbReference>
<feature type="region of interest" description="Disordered" evidence="10">
    <location>
        <begin position="196"/>
        <end position="226"/>
    </location>
</feature>
<keyword evidence="8 9" id="KW-0413">Isomerase</keyword>
<geneLocation type="plasmid" evidence="13">
    <name>pcs-na-1</name>
</geneLocation>
<evidence type="ECO:0000313" key="12">
    <source>
        <dbReference type="EMBL" id="ART22530.1"/>
    </source>
</evidence>
<evidence type="ECO:0000256" key="3">
    <source>
        <dbReference type="ARBA" id="ARBA00012572"/>
    </source>
</evidence>
<gene>
    <name evidence="9" type="primary">trpF</name>
    <name evidence="12" type="ORF">CBE89_13200</name>
</gene>
<evidence type="ECO:0000313" key="13">
    <source>
        <dbReference type="Proteomes" id="UP000250197"/>
    </source>
</evidence>
<dbReference type="AlphaFoldDB" id="A0A2Z2J0E4"/>
<name>A0A2Z2J0E4_CORST</name>
<dbReference type="EC" id="5.3.1.24" evidence="3 9"/>
<evidence type="ECO:0000259" key="11">
    <source>
        <dbReference type="Pfam" id="PF00697"/>
    </source>
</evidence>
<comment type="similarity">
    <text evidence="9">Belongs to the TrpF family.</text>
</comment>
<comment type="catalytic activity">
    <reaction evidence="1 9">
        <text>N-(5-phospho-beta-D-ribosyl)anthranilate = 1-(2-carboxyphenylamino)-1-deoxy-D-ribulose 5-phosphate</text>
        <dbReference type="Rhea" id="RHEA:21540"/>
        <dbReference type="ChEBI" id="CHEBI:18277"/>
        <dbReference type="ChEBI" id="CHEBI:58613"/>
        <dbReference type="EC" id="5.3.1.24"/>
    </reaction>
</comment>
<dbReference type="KEGG" id="cstr:CBE89_13200"/>
<dbReference type="Proteomes" id="UP000250197">
    <property type="component" value="Plasmid pCs-Na-1"/>
</dbReference>
<dbReference type="InterPro" id="IPR044643">
    <property type="entry name" value="TrpF_fam"/>
</dbReference>
<keyword evidence="5 9" id="KW-0028">Amino-acid biosynthesis</keyword>